<dbReference type="STRING" id="1817892.AUK40_02690"/>
<evidence type="ECO:0000313" key="1">
    <source>
        <dbReference type="EMBL" id="OIP97684.1"/>
    </source>
</evidence>
<dbReference type="AlphaFoldDB" id="A0A1J5IKU6"/>
<name>A0A1J5IKU6_9BACT</name>
<proteinExistence type="predicted"/>
<comment type="caution">
    <text evidence="1">The sequence shown here is derived from an EMBL/GenBank/DDBJ whole genome shotgun (WGS) entry which is preliminary data.</text>
</comment>
<organism evidence="1 2">
    <name type="scientific">Candidatus Wirthbacteria bacterium CG2_30_54_11</name>
    <dbReference type="NCBI Taxonomy" id="1817892"/>
    <lineage>
        <taxon>Bacteria</taxon>
        <taxon>Candidatus Wirthbacteria</taxon>
    </lineage>
</organism>
<accession>A0A1J5IKU6</accession>
<sequence length="551" mass="61920">MPQGKKQIIQDEITVLDLGQAFVKVGRFLKTESGISLKDAQFLPAFGQGFFLDPDHGGREQISFSLDRLYHTRFSEQKVRAVATTTRLPNLRVVIAGLKNDTIADFLKFCDQIGIEVVGVVTETGVRWAVEGKTTSQAIDCVMLIGGFDRKKVKRLMSVTQELAHILESALQVPIYFIGCEELLSPVQHAFQGKRQVFLFPDLWPGKKQRDFLPLYMQLQQLLVKRAVQEDSLVARFIETNGVAVDSGFSAILASLAVLTQIWESSVLLIDIGSKKSMVCWSYYQDRFSLPVWAGEPVRDVLFSGSDTESEVESLFGLKVFRKFGLGESVDDAIRFIKNDDMHLLWEGGKEQTFSDRILNHSLYPQVLPDTSDIKWLDALVRGFLPKVWASLPSRFNPRHIVLSGAFFGDGKRLDSFIENVWLEAPPPFSGEIWLNHGPFLSLLGGLSKVEENITAFDLSTMLHHAADYIRIDGKKDRKGRKATIKVELPDQDIKEYTIGEEAQIISWDSDQKAVIRLQPLPRCTVRGYERGEEVVLRTAGGEKGVIIDGR</sequence>
<dbReference type="Proteomes" id="UP000183245">
    <property type="component" value="Unassembled WGS sequence"/>
</dbReference>
<dbReference type="EMBL" id="MNZT01000049">
    <property type="protein sequence ID" value="OIP97684.1"/>
    <property type="molecule type" value="Genomic_DNA"/>
</dbReference>
<protein>
    <submittedName>
        <fullName evidence="1">Uncharacterized protein</fullName>
    </submittedName>
</protein>
<reference evidence="1 2" key="1">
    <citation type="journal article" date="2016" name="Environ. Microbiol.">
        <title>Genomic resolution of a cold subsurface aquifer community provides metabolic insights for novel microbes adapted to high CO concentrations.</title>
        <authorList>
            <person name="Probst A.J."/>
            <person name="Castelle C.J."/>
            <person name="Singh A."/>
            <person name="Brown C.T."/>
            <person name="Anantharaman K."/>
            <person name="Sharon I."/>
            <person name="Hug L.A."/>
            <person name="Burstein D."/>
            <person name="Emerson J.B."/>
            <person name="Thomas B.C."/>
            <person name="Banfield J.F."/>
        </authorList>
    </citation>
    <scope>NUCLEOTIDE SEQUENCE [LARGE SCALE GENOMIC DNA]</scope>
    <source>
        <strain evidence="1">CG2_30_54_11</strain>
    </source>
</reference>
<evidence type="ECO:0000313" key="2">
    <source>
        <dbReference type="Proteomes" id="UP000183245"/>
    </source>
</evidence>
<gene>
    <name evidence="1" type="ORF">AUK40_02690</name>
</gene>